<keyword evidence="1" id="KW-1133">Transmembrane helix</keyword>
<feature type="transmembrane region" description="Helical" evidence="1">
    <location>
        <begin position="70"/>
        <end position="99"/>
    </location>
</feature>
<protein>
    <submittedName>
        <fullName evidence="3">Uncharacterized protein</fullName>
    </submittedName>
</protein>
<accession>A0A914CPU8</accession>
<feature type="transmembrane region" description="Helical" evidence="1">
    <location>
        <begin position="119"/>
        <end position="143"/>
    </location>
</feature>
<evidence type="ECO:0000313" key="2">
    <source>
        <dbReference type="Proteomes" id="UP000887540"/>
    </source>
</evidence>
<feature type="transmembrane region" description="Helical" evidence="1">
    <location>
        <begin position="34"/>
        <end position="58"/>
    </location>
</feature>
<evidence type="ECO:0000256" key="1">
    <source>
        <dbReference type="SAM" id="Phobius"/>
    </source>
</evidence>
<organism evidence="2 3">
    <name type="scientific">Acrobeloides nanus</name>
    <dbReference type="NCBI Taxonomy" id="290746"/>
    <lineage>
        <taxon>Eukaryota</taxon>
        <taxon>Metazoa</taxon>
        <taxon>Ecdysozoa</taxon>
        <taxon>Nematoda</taxon>
        <taxon>Chromadorea</taxon>
        <taxon>Rhabditida</taxon>
        <taxon>Tylenchina</taxon>
        <taxon>Cephalobomorpha</taxon>
        <taxon>Cephaloboidea</taxon>
        <taxon>Cephalobidae</taxon>
        <taxon>Acrobeloides</taxon>
    </lineage>
</organism>
<dbReference type="Proteomes" id="UP000887540">
    <property type="component" value="Unplaced"/>
</dbReference>
<feature type="transmembrane region" description="Helical" evidence="1">
    <location>
        <begin position="7"/>
        <end position="28"/>
    </location>
</feature>
<evidence type="ECO:0000313" key="3">
    <source>
        <dbReference type="WBParaSite" id="ACRNAN_scaffold12681.g18395.t1"/>
    </source>
</evidence>
<dbReference type="PANTHER" id="PTHR34851">
    <property type="entry name" value="PROTEIN CBG05235-RELATED"/>
    <property type="match status" value="1"/>
</dbReference>
<keyword evidence="2" id="KW-1185">Reference proteome</keyword>
<reference evidence="3" key="1">
    <citation type="submission" date="2022-11" db="UniProtKB">
        <authorList>
            <consortium name="WormBaseParasite"/>
        </authorList>
    </citation>
    <scope>IDENTIFICATION</scope>
</reference>
<name>A0A914CPU8_9BILA</name>
<dbReference type="WBParaSite" id="ACRNAN_scaffold12681.g18395.t1">
    <property type="protein sequence ID" value="ACRNAN_scaffold12681.g18395.t1"/>
    <property type="gene ID" value="ACRNAN_scaffold12681.g18395"/>
</dbReference>
<proteinExistence type="predicted"/>
<dbReference type="AlphaFoldDB" id="A0A914CPU8"/>
<keyword evidence="1" id="KW-0812">Transmembrane</keyword>
<sequence length="170" mass="19246">MSTEHCCCGYIHIGALIIGYLGIIFGSIELLEFAFTGNGKCIMISALNVIIGGCILYADKYHKPGGYLPYLIFGAIGIAIYTVFIVSFFIMAMAVPGTLLSYTQHYSYEIQHKDREKTAIRVTFFFAAAVMAFIDWIAIWLWMVVYRAYQHMKGVEEYDRGQTYQVKLTV</sequence>
<dbReference type="PANTHER" id="PTHR34851:SF5">
    <property type="entry name" value="MARVEL DOMAIN-CONTAINING PROTEIN"/>
    <property type="match status" value="1"/>
</dbReference>
<keyword evidence="1" id="KW-0472">Membrane</keyword>